<keyword evidence="5" id="KW-1185">Reference proteome</keyword>
<gene>
    <name evidence="4" type="ORF">RYS15_12665</name>
</gene>
<keyword evidence="1 2" id="KW-0238">DNA-binding</keyword>
<evidence type="ECO:0000259" key="3">
    <source>
        <dbReference type="PROSITE" id="PS50977"/>
    </source>
</evidence>
<dbReference type="PRINTS" id="PR00455">
    <property type="entry name" value="HTHTETR"/>
</dbReference>
<dbReference type="Gene3D" id="1.10.357.10">
    <property type="entry name" value="Tetracycline Repressor, domain 2"/>
    <property type="match status" value="1"/>
</dbReference>
<comment type="caution">
    <text evidence="4">The sequence shown here is derived from an EMBL/GenBank/DDBJ whole genome shotgun (WGS) entry which is preliminary data.</text>
</comment>
<dbReference type="InterPro" id="IPR050109">
    <property type="entry name" value="HTH-type_TetR-like_transc_reg"/>
</dbReference>
<dbReference type="EMBL" id="JAWIIJ010000008">
    <property type="protein sequence ID" value="MDV2079538.1"/>
    <property type="molecule type" value="Genomic_DNA"/>
</dbReference>
<dbReference type="InterPro" id="IPR049484">
    <property type="entry name" value="Rv0078-like_C"/>
</dbReference>
<dbReference type="InterPro" id="IPR009057">
    <property type="entry name" value="Homeodomain-like_sf"/>
</dbReference>
<feature type="domain" description="HTH tetR-type" evidence="3">
    <location>
        <begin position="11"/>
        <end position="71"/>
    </location>
</feature>
<dbReference type="PANTHER" id="PTHR30055">
    <property type="entry name" value="HTH-TYPE TRANSCRIPTIONAL REGULATOR RUTR"/>
    <property type="match status" value="1"/>
</dbReference>
<name>A0ABU3VZ07_9GAMM</name>
<dbReference type="Pfam" id="PF00440">
    <property type="entry name" value="TetR_N"/>
    <property type="match status" value="1"/>
</dbReference>
<evidence type="ECO:0000313" key="5">
    <source>
        <dbReference type="Proteomes" id="UP001269819"/>
    </source>
</evidence>
<proteinExistence type="predicted"/>
<evidence type="ECO:0000256" key="1">
    <source>
        <dbReference type="ARBA" id="ARBA00023125"/>
    </source>
</evidence>
<accession>A0ABU3VZ07</accession>
<dbReference type="Proteomes" id="UP001269819">
    <property type="component" value="Unassembled WGS sequence"/>
</dbReference>
<sequence>MVPKPRAEMIEETRAKLLATGRQHFGTAGFAATVMDDLTARAGLTRGALYHHFGDKTGLFFAVVQDVDREMERRLADVAARASTSWQAFTGRCRAYLAMALEPEIQRIVLRDAPSVLDEARLEAIRQPCVTAVAGLLQGLMDKAVIAPAPTAPLARLINGGLMDSALWIARSSDSDQALAEALAGLEVLLAGLRLPGQ</sequence>
<dbReference type="InterPro" id="IPR001647">
    <property type="entry name" value="HTH_TetR"/>
</dbReference>
<feature type="DNA-binding region" description="H-T-H motif" evidence="2">
    <location>
        <begin position="34"/>
        <end position="53"/>
    </location>
</feature>
<evidence type="ECO:0000313" key="4">
    <source>
        <dbReference type="EMBL" id="MDV2079538.1"/>
    </source>
</evidence>
<dbReference type="Pfam" id="PF21351">
    <property type="entry name" value="TetR_C_41"/>
    <property type="match status" value="1"/>
</dbReference>
<dbReference type="PROSITE" id="PS50977">
    <property type="entry name" value="HTH_TETR_2"/>
    <property type="match status" value="1"/>
</dbReference>
<protein>
    <submittedName>
        <fullName evidence="4">TetR/AcrR family transcriptional regulator</fullName>
    </submittedName>
</protein>
<evidence type="ECO:0000256" key="2">
    <source>
        <dbReference type="PROSITE-ProRule" id="PRU00335"/>
    </source>
</evidence>
<dbReference type="PANTHER" id="PTHR30055:SF223">
    <property type="entry name" value="HTH-TYPE TRANSCRIPTIONAL REGULATOR UIDR"/>
    <property type="match status" value="1"/>
</dbReference>
<dbReference type="RefSeq" id="WP_316974073.1">
    <property type="nucleotide sequence ID" value="NZ_JAWIIJ010000008.1"/>
</dbReference>
<organism evidence="4 5">
    <name type="scientific">Marinobacter xestospongiae</name>
    <dbReference type="NCBI Taxonomy" id="994319"/>
    <lineage>
        <taxon>Bacteria</taxon>
        <taxon>Pseudomonadati</taxon>
        <taxon>Pseudomonadota</taxon>
        <taxon>Gammaproteobacteria</taxon>
        <taxon>Pseudomonadales</taxon>
        <taxon>Marinobacteraceae</taxon>
        <taxon>Marinobacter</taxon>
    </lineage>
</organism>
<dbReference type="SUPFAM" id="SSF46689">
    <property type="entry name" value="Homeodomain-like"/>
    <property type="match status" value="1"/>
</dbReference>
<reference evidence="4 5" key="1">
    <citation type="submission" date="2023-10" db="EMBL/GenBank/DDBJ databases">
        <title>Characteristics and mechanism of a salt-tolerant marine origin heterotrophic nitrifying- aerobic denitrifying bacteria Marinobacter xestospongiae HN1.</title>
        <authorList>
            <person name="Qi R."/>
        </authorList>
    </citation>
    <scope>NUCLEOTIDE SEQUENCE [LARGE SCALE GENOMIC DNA]</scope>
    <source>
        <strain evidence="4 5">HN1</strain>
    </source>
</reference>